<dbReference type="AlphaFoldDB" id="A0A7S1IGF9"/>
<name>A0A7S1IGF9_9EUGL</name>
<gene>
    <name evidence="4" type="ORF">EGYM00392_LOCUS22542</name>
</gene>
<dbReference type="PANTHER" id="PTHR11668">
    <property type="entry name" value="SERINE/THREONINE PROTEIN PHOSPHATASE"/>
    <property type="match status" value="1"/>
</dbReference>
<evidence type="ECO:0000259" key="3">
    <source>
        <dbReference type="PROSITE" id="PS00125"/>
    </source>
</evidence>
<evidence type="ECO:0000313" key="4">
    <source>
        <dbReference type="EMBL" id="CAD9011442.1"/>
    </source>
</evidence>
<organism evidence="4">
    <name type="scientific">Eutreptiella gymnastica</name>
    <dbReference type="NCBI Taxonomy" id="73025"/>
    <lineage>
        <taxon>Eukaryota</taxon>
        <taxon>Discoba</taxon>
        <taxon>Euglenozoa</taxon>
        <taxon>Euglenida</taxon>
        <taxon>Spirocuta</taxon>
        <taxon>Euglenophyceae</taxon>
        <taxon>Eutreptiales</taxon>
        <taxon>Eutreptiaceae</taxon>
        <taxon>Eutreptiella</taxon>
    </lineage>
</organism>
<feature type="compositionally biased region" description="Polar residues" evidence="2">
    <location>
        <begin position="54"/>
        <end position="64"/>
    </location>
</feature>
<dbReference type="InterPro" id="IPR050341">
    <property type="entry name" value="PP1_catalytic_subunit"/>
</dbReference>
<dbReference type="InterPro" id="IPR006186">
    <property type="entry name" value="Ser/Thr-sp_prot-phosphatase"/>
</dbReference>
<evidence type="ECO:0000256" key="2">
    <source>
        <dbReference type="SAM" id="MobiDB-lite"/>
    </source>
</evidence>
<keyword evidence="1" id="KW-0378">Hydrolase</keyword>
<dbReference type="PANTHER" id="PTHR11668:SF496">
    <property type="entry name" value="SERINE_THREONINE-PROTEIN PHOSPHATASE"/>
    <property type="match status" value="1"/>
</dbReference>
<dbReference type="GO" id="GO:0004722">
    <property type="term" value="F:protein serine/threonine phosphatase activity"/>
    <property type="evidence" value="ECO:0007669"/>
    <property type="project" value="UniProtKB-EC"/>
</dbReference>
<dbReference type="GO" id="GO:0005737">
    <property type="term" value="C:cytoplasm"/>
    <property type="evidence" value="ECO:0007669"/>
    <property type="project" value="TreeGrafter"/>
</dbReference>
<dbReference type="CDD" id="cd00144">
    <property type="entry name" value="MPP_PPP_family"/>
    <property type="match status" value="1"/>
</dbReference>
<evidence type="ECO:0000256" key="1">
    <source>
        <dbReference type="RuleBase" id="RU004273"/>
    </source>
</evidence>
<reference evidence="4" key="1">
    <citation type="submission" date="2021-01" db="EMBL/GenBank/DDBJ databases">
        <authorList>
            <person name="Corre E."/>
            <person name="Pelletier E."/>
            <person name="Niang G."/>
            <person name="Scheremetjew M."/>
            <person name="Finn R."/>
            <person name="Kale V."/>
            <person name="Holt S."/>
            <person name="Cochrane G."/>
            <person name="Meng A."/>
            <person name="Brown T."/>
            <person name="Cohen L."/>
        </authorList>
    </citation>
    <scope>NUCLEOTIDE SEQUENCE</scope>
    <source>
        <strain evidence="4">NIES-381</strain>
    </source>
</reference>
<feature type="domain" description="Serine/threonine specific protein phosphatases" evidence="3">
    <location>
        <begin position="299"/>
        <end position="304"/>
    </location>
</feature>
<proteinExistence type="inferred from homology"/>
<dbReference type="InterPro" id="IPR029052">
    <property type="entry name" value="Metallo-depent_PP-like"/>
</dbReference>
<comment type="similarity">
    <text evidence="1">Belongs to the PPP phosphatase family.</text>
</comment>
<dbReference type="Gene3D" id="3.60.21.10">
    <property type="match status" value="1"/>
</dbReference>
<accession>A0A7S1IGF9</accession>
<dbReference type="EMBL" id="HBGA01060864">
    <property type="protein sequence ID" value="CAD9011442.1"/>
    <property type="molecule type" value="Transcribed_RNA"/>
</dbReference>
<dbReference type="GO" id="GO:0005634">
    <property type="term" value="C:nucleus"/>
    <property type="evidence" value="ECO:0007669"/>
    <property type="project" value="TreeGrafter"/>
</dbReference>
<dbReference type="EC" id="3.1.3.16" evidence="1"/>
<dbReference type="PRINTS" id="PR00114">
    <property type="entry name" value="STPHPHTASE"/>
</dbReference>
<protein>
    <recommendedName>
        <fullName evidence="1">Serine/threonine-protein phosphatase</fullName>
        <ecNumber evidence="1">3.1.3.16</ecNumber>
    </recommendedName>
</protein>
<dbReference type="Pfam" id="PF00149">
    <property type="entry name" value="Metallophos"/>
    <property type="match status" value="1"/>
</dbReference>
<dbReference type="InterPro" id="IPR004843">
    <property type="entry name" value="Calcineurin-like_PHP"/>
</dbReference>
<dbReference type="SUPFAM" id="SSF56300">
    <property type="entry name" value="Metallo-dependent phosphatases"/>
    <property type="match status" value="1"/>
</dbReference>
<comment type="catalytic activity">
    <reaction evidence="1">
        <text>O-phospho-L-threonyl-[protein] + H2O = L-threonyl-[protein] + phosphate</text>
        <dbReference type="Rhea" id="RHEA:47004"/>
        <dbReference type="Rhea" id="RHEA-COMP:11060"/>
        <dbReference type="Rhea" id="RHEA-COMP:11605"/>
        <dbReference type="ChEBI" id="CHEBI:15377"/>
        <dbReference type="ChEBI" id="CHEBI:30013"/>
        <dbReference type="ChEBI" id="CHEBI:43474"/>
        <dbReference type="ChEBI" id="CHEBI:61977"/>
        <dbReference type="EC" id="3.1.3.16"/>
    </reaction>
</comment>
<sequence length="513" mass="57441">MAPSLWHRLRQCVPGLGFANLDEQCDVATLKSCEGFVCQHCKEPVAPTPIHEASSLSDTSSSKPQSKKSRVSFVPVVVNDISSDKLGAELEGEGIHSSGQGISAFGSFICTAKYKISNNVLHFTSGEAHATMQQLDKLVDETDPWVRAVTMYSPSEDWRANTTYLDSNTSLEPDCNAAEAMVILLEDMWRRNGCFEWKDPEAFESSILELCQAAKSVLTLQDYPMLELQSPLYILGDIHGNFDDLYFYLQRLITFGDMRYTSNKLLFLGDYVDKGPASVEVAVYLLALKILSPKSIWLLRGNHETRQMRSKAGHGFWMQCKTLFGPNNKVYEALHSVFDCMPLAATVDNVLFCAHGGVPRIRSHQQEDRLQILKDHQAWTSARGTTVLQEIGETTRMQEIFTDLLWADPATEEEEEGLDEYGFGKSHRGPGLVTFGHSAISEFLAAYGLQYIVRAHEWMDYGLQLSKHGKVITIFSSSMYNNNKNSSAVVFVSPSENKLRFVSRHIEACLDTE</sequence>
<dbReference type="PROSITE" id="PS00125">
    <property type="entry name" value="SER_THR_PHOSPHATASE"/>
    <property type="match status" value="1"/>
</dbReference>
<feature type="region of interest" description="Disordered" evidence="2">
    <location>
        <begin position="49"/>
        <end position="68"/>
    </location>
</feature>
<dbReference type="SMART" id="SM00156">
    <property type="entry name" value="PP2Ac"/>
    <property type="match status" value="1"/>
</dbReference>